<protein>
    <recommendedName>
        <fullName evidence="4">2OG-Fe(II) oxygenase</fullName>
    </recommendedName>
</protein>
<dbReference type="AlphaFoldDB" id="A0A7G9L449"/>
<reference evidence="2 3" key="1">
    <citation type="submission" date="2020-08" db="EMBL/GenBank/DDBJ databases">
        <title>Sphingomonas sp. sand1-3 16S ribosomal RNA gene Genome sequencing and assembly.</title>
        <authorList>
            <person name="Kang M."/>
        </authorList>
    </citation>
    <scope>NUCLEOTIDE SEQUENCE [LARGE SCALE GENOMIC DNA]</scope>
    <source>
        <strain evidence="3">sand1-3</strain>
    </source>
</reference>
<feature type="region of interest" description="Disordered" evidence="1">
    <location>
        <begin position="208"/>
        <end position="248"/>
    </location>
</feature>
<gene>
    <name evidence="2" type="ORF">H8M03_03390</name>
</gene>
<dbReference type="RefSeq" id="WP_187480353.1">
    <property type="nucleotide sequence ID" value="NZ_CP060697.1"/>
</dbReference>
<sequence length="248" mass="28184">MKHFINQDMLAPNVMTVPVDDGIASEFAELAGADDPGTDYHVERPWLKYSDMRWISARTERAFERFESAFDRLDVARHVRDYVDLDKKVRFFTGFLHTRSDCRESNFHVDWKLTNNEAFTLLVPVRGLESGPRLAYKQVTGDVATYDYKRGEAIIFGDHFVHSTPEGLSEPPFTMLVLYFGTDKMEHWGKLLRTQGFQCPLLRRPDGEFLRVDPQKGPSGPGNDVEWTAEAPKPQALGTPGNLSKDSA</sequence>
<dbReference type="KEGG" id="ssau:H8M03_03390"/>
<dbReference type="EMBL" id="CP060697">
    <property type="protein sequence ID" value="QNM83398.1"/>
    <property type="molecule type" value="Genomic_DNA"/>
</dbReference>
<evidence type="ECO:0000256" key="1">
    <source>
        <dbReference type="SAM" id="MobiDB-lite"/>
    </source>
</evidence>
<evidence type="ECO:0000313" key="2">
    <source>
        <dbReference type="EMBL" id="QNM83398.1"/>
    </source>
</evidence>
<evidence type="ECO:0000313" key="3">
    <source>
        <dbReference type="Proteomes" id="UP000515861"/>
    </source>
</evidence>
<dbReference type="Proteomes" id="UP000515861">
    <property type="component" value="Chromosome"/>
</dbReference>
<accession>A0A7G9L449</accession>
<name>A0A7G9L449_9SPHN</name>
<keyword evidence="3" id="KW-1185">Reference proteome</keyword>
<organism evidence="2 3">
    <name type="scientific">Sphingomonas sabuli</name>
    <dbReference type="NCBI Taxonomy" id="2764186"/>
    <lineage>
        <taxon>Bacteria</taxon>
        <taxon>Pseudomonadati</taxon>
        <taxon>Pseudomonadota</taxon>
        <taxon>Alphaproteobacteria</taxon>
        <taxon>Sphingomonadales</taxon>
        <taxon>Sphingomonadaceae</taxon>
        <taxon>Sphingomonas</taxon>
    </lineage>
</organism>
<proteinExistence type="predicted"/>
<evidence type="ECO:0008006" key="4">
    <source>
        <dbReference type="Google" id="ProtNLM"/>
    </source>
</evidence>